<dbReference type="AlphaFoldDB" id="A0A2G9Y7B9"/>
<dbReference type="Pfam" id="PF01936">
    <property type="entry name" value="NYN"/>
    <property type="match status" value="1"/>
</dbReference>
<dbReference type="PANTHER" id="PTHR35458:SF2">
    <property type="entry name" value="SLR0755 PROTEIN"/>
    <property type="match status" value="1"/>
</dbReference>
<feature type="domain" description="NYN" evidence="1">
    <location>
        <begin position="8"/>
        <end position="154"/>
    </location>
</feature>
<dbReference type="InterPro" id="IPR047140">
    <property type="entry name" value="LabA"/>
</dbReference>
<gene>
    <name evidence="2" type="ORF">COX47_01595</name>
</gene>
<evidence type="ECO:0000313" key="2">
    <source>
        <dbReference type="EMBL" id="PIP15096.1"/>
    </source>
</evidence>
<dbReference type="Proteomes" id="UP000231025">
    <property type="component" value="Unassembled WGS sequence"/>
</dbReference>
<reference evidence="2 3" key="1">
    <citation type="submission" date="2017-09" db="EMBL/GenBank/DDBJ databases">
        <title>Depth-based differentiation of microbial function through sediment-hosted aquifers and enrichment of novel symbionts in the deep terrestrial subsurface.</title>
        <authorList>
            <person name="Probst A.J."/>
            <person name="Ladd B."/>
            <person name="Jarett J.K."/>
            <person name="Geller-Mcgrath D.E."/>
            <person name="Sieber C.M."/>
            <person name="Emerson J.B."/>
            <person name="Anantharaman K."/>
            <person name="Thomas B.C."/>
            <person name="Malmstrom R."/>
            <person name="Stieglmeier M."/>
            <person name="Klingl A."/>
            <person name="Woyke T."/>
            <person name="Ryan C.M."/>
            <person name="Banfield J.F."/>
        </authorList>
    </citation>
    <scope>NUCLEOTIDE SEQUENCE [LARGE SCALE GENOMIC DNA]</scope>
    <source>
        <strain evidence="2">CG23_combo_of_CG06-09_8_20_14_all_35_49</strain>
    </source>
</reference>
<proteinExistence type="predicted"/>
<dbReference type="Gene3D" id="3.40.50.1010">
    <property type="entry name" value="5'-nuclease"/>
    <property type="match status" value="1"/>
</dbReference>
<protein>
    <recommendedName>
        <fullName evidence="1">NYN domain-containing protein</fullName>
    </recommendedName>
</protein>
<organism evidence="2 3">
    <name type="scientific">Candidatus Roizmanbacteria bacterium CG23_combo_of_CG06-09_8_20_14_all_35_49</name>
    <dbReference type="NCBI Taxonomy" id="1974863"/>
    <lineage>
        <taxon>Bacteria</taxon>
        <taxon>Candidatus Roizmaniibacteriota</taxon>
    </lineage>
</organism>
<accession>A0A2G9Y7B9</accession>
<dbReference type="GO" id="GO:0004540">
    <property type="term" value="F:RNA nuclease activity"/>
    <property type="evidence" value="ECO:0007669"/>
    <property type="project" value="InterPro"/>
</dbReference>
<dbReference type="EMBL" id="PCRE01000022">
    <property type="protein sequence ID" value="PIP15096.1"/>
    <property type="molecule type" value="Genomic_DNA"/>
</dbReference>
<name>A0A2G9Y7B9_9BACT</name>
<dbReference type="PANTHER" id="PTHR35458">
    <property type="entry name" value="SLR0755 PROTEIN"/>
    <property type="match status" value="1"/>
</dbReference>
<evidence type="ECO:0000259" key="1">
    <source>
        <dbReference type="Pfam" id="PF01936"/>
    </source>
</evidence>
<evidence type="ECO:0000313" key="3">
    <source>
        <dbReference type="Proteomes" id="UP000231025"/>
    </source>
</evidence>
<comment type="caution">
    <text evidence="2">The sequence shown here is derived from an EMBL/GenBank/DDBJ whole genome shotgun (WGS) entry which is preliminary data.</text>
</comment>
<dbReference type="InterPro" id="IPR021139">
    <property type="entry name" value="NYN"/>
</dbReference>
<sequence length="182" mass="21842">MGNKKLKIYAFIDSQNLNLGTSKDIYKNKKLIYTGWRLDFRKFRYYLTNKFKVQKAFLFIGYIKKNWKLYKYLKSCGYELVFKPTVNDEQGKPKGNVDAELVLHSAVIQYPNYQKAIFVAGDGDYYCLYEYLEEKKKLFRIIIPNKFSESSLLDKFQDYKVFIYREKDKLEFKPNKSGRRRS</sequence>